<dbReference type="AlphaFoldDB" id="A0A1I1MR35"/>
<organism evidence="7 8">
    <name type="scientific">Nocardioides terrae</name>
    <dbReference type="NCBI Taxonomy" id="574651"/>
    <lineage>
        <taxon>Bacteria</taxon>
        <taxon>Bacillati</taxon>
        <taxon>Actinomycetota</taxon>
        <taxon>Actinomycetes</taxon>
        <taxon>Propionibacteriales</taxon>
        <taxon>Nocardioidaceae</taxon>
        <taxon>Nocardioides</taxon>
    </lineage>
</organism>
<sequence>MRLRRFVPLSLLLAVGMVLAACGEPAERGTDGKAASKPAASAGAGTLAAVRKAGVLTVGTEGTYRPFSFHENGTGPLTGFDVEIARAVGEKLGVKVDFVETQWDAIFAGLDSARFDVIGNQVSINPEREARYAFSTPYTVSPGVVVTKKDDDSISSFADLKGKTTAQSLTSNWYELAKNAGAKVEPIEGWAQAVALLKQGRVDATVNDNLTFLDWQKTEKDDSLKIAATTDDVSHNAFAFRKGSDDLVAAVDKALADLAADGTLAQISQKYFGADVTK</sequence>
<comment type="subcellular location">
    <subcellularLocation>
        <location evidence="1">Cell envelope</location>
    </subcellularLocation>
</comment>
<evidence type="ECO:0000259" key="6">
    <source>
        <dbReference type="SMART" id="SM00062"/>
    </source>
</evidence>
<keyword evidence="8" id="KW-1185">Reference proteome</keyword>
<evidence type="ECO:0000256" key="5">
    <source>
        <dbReference type="SAM" id="SignalP"/>
    </source>
</evidence>
<dbReference type="InterPro" id="IPR018313">
    <property type="entry name" value="SBP_3_CS"/>
</dbReference>
<dbReference type="InterPro" id="IPR001638">
    <property type="entry name" value="Solute-binding_3/MltF_N"/>
</dbReference>
<gene>
    <name evidence="7" type="ORF">SAMN04487968_11312</name>
</gene>
<dbReference type="SUPFAM" id="SSF53850">
    <property type="entry name" value="Periplasmic binding protein-like II"/>
    <property type="match status" value="1"/>
</dbReference>
<dbReference type="GO" id="GO:0030313">
    <property type="term" value="C:cell envelope"/>
    <property type="evidence" value="ECO:0007669"/>
    <property type="project" value="UniProtKB-SubCell"/>
</dbReference>
<dbReference type="EMBL" id="FOLB01000013">
    <property type="protein sequence ID" value="SFC87322.1"/>
    <property type="molecule type" value="Genomic_DNA"/>
</dbReference>
<accession>A0A1I1MR35</accession>
<dbReference type="Proteomes" id="UP000198832">
    <property type="component" value="Unassembled WGS sequence"/>
</dbReference>
<feature type="chain" id="PRO_5011669790" evidence="5">
    <location>
        <begin position="21"/>
        <end position="278"/>
    </location>
</feature>
<evidence type="ECO:0000256" key="3">
    <source>
        <dbReference type="ARBA" id="ARBA00022729"/>
    </source>
</evidence>
<evidence type="ECO:0000256" key="4">
    <source>
        <dbReference type="RuleBase" id="RU003744"/>
    </source>
</evidence>
<dbReference type="PROSITE" id="PS51257">
    <property type="entry name" value="PROKAR_LIPOPROTEIN"/>
    <property type="match status" value="1"/>
</dbReference>
<proteinExistence type="inferred from homology"/>
<dbReference type="Pfam" id="PF00497">
    <property type="entry name" value="SBP_bac_3"/>
    <property type="match status" value="1"/>
</dbReference>
<comment type="similarity">
    <text evidence="2 4">Belongs to the bacterial solute-binding protein 3 family.</text>
</comment>
<dbReference type="RefSeq" id="WP_091125752.1">
    <property type="nucleotide sequence ID" value="NZ_FOLB01000013.1"/>
</dbReference>
<evidence type="ECO:0000256" key="2">
    <source>
        <dbReference type="ARBA" id="ARBA00010333"/>
    </source>
</evidence>
<evidence type="ECO:0000256" key="1">
    <source>
        <dbReference type="ARBA" id="ARBA00004196"/>
    </source>
</evidence>
<dbReference type="CDD" id="cd13711">
    <property type="entry name" value="PBP2_Ngo0372_TcyA"/>
    <property type="match status" value="1"/>
</dbReference>
<evidence type="ECO:0000313" key="7">
    <source>
        <dbReference type="EMBL" id="SFC87322.1"/>
    </source>
</evidence>
<dbReference type="Gene3D" id="3.40.190.10">
    <property type="entry name" value="Periplasmic binding protein-like II"/>
    <property type="match status" value="2"/>
</dbReference>
<feature type="domain" description="Solute-binding protein family 3/N-terminal" evidence="6">
    <location>
        <begin position="55"/>
        <end position="275"/>
    </location>
</feature>
<dbReference type="PROSITE" id="PS01039">
    <property type="entry name" value="SBP_BACTERIAL_3"/>
    <property type="match status" value="1"/>
</dbReference>
<protein>
    <submittedName>
        <fullName evidence="7">Cystine transport system substrate-binding protein</fullName>
    </submittedName>
</protein>
<dbReference type="OrthoDB" id="9814902at2"/>
<name>A0A1I1MR35_9ACTN</name>
<reference evidence="7 8" key="1">
    <citation type="submission" date="2016-10" db="EMBL/GenBank/DDBJ databases">
        <authorList>
            <person name="de Groot N.N."/>
        </authorList>
    </citation>
    <scope>NUCLEOTIDE SEQUENCE [LARGE SCALE GENOMIC DNA]</scope>
    <source>
        <strain evidence="7 8">CGMCC 1.7056</strain>
    </source>
</reference>
<evidence type="ECO:0000313" key="8">
    <source>
        <dbReference type="Proteomes" id="UP000198832"/>
    </source>
</evidence>
<dbReference type="PANTHER" id="PTHR35936">
    <property type="entry name" value="MEMBRANE-BOUND LYTIC MUREIN TRANSGLYCOSYLASE F"/>
    <property type="match status" value="1"/>
</dbReference>
<keyword evidence="3 5" id="KW-0732">Signal</keyword>
<feature type="signal peptide" evidence="5">
    <location>
        <begin position="1"/>
        <end position="20"/>
    </location>
</feature>
<dbReference type="PANTHER" id="PTHR35936:SF34">
    <property type="entry name" value="ABC TRANSPORTER EXTRACELLULAR-BINDING PROTEIN YCKB-RELATED"/>
    <property type="match status" value="1"/>
</dbReference>
<dbReference type="SMART" id="SM00062">
    <property type="entry name" value="PBPb"/>
    <property type="match status" value="1"/>
</dbReference>
<dbReference type="STRING" id="574651.SAMN04487968_11312"/>